<dbReference type="SUPFAM" id="SSF50465">
    <property type="entry name" value="EF-Tu/eEF-1alpha/eIF2-gamma C-terminal domain"/>
    <property type="match status" value="1"/>
</dbReference>
<evidence type="ECO:0000256" key="2">
    <source>
        <dbReference type="ARBA" id="ARBA00007249"/>
    </source>
</evidence>
<dbReference type="Gene3D" id="2.40.30.10">
    <property type="entry name" value="Translation factors"/>
    <property type="match status" value="2"/>
</dbReference>
<evidence type="ECO:0000313" key="12">
    <source>
        <dbReference type="EMBL" id="MBW14062.1"/>
    </source>
</evidence>
<dbReference type="SUPFAM" id="SSF52540">
    <property type="entry name" value="P-loop containing nucleoside triphosphate hydrolases"/>
    <property type="match status" value="1"/>
</dbReference>
<dbReference type="InterPro" id="IPR027417">
    <property type="entry name" value="P-loop_NTPase"/>
</dbReference>
<gene>
    <name evidence="12" type="primary">HBS1L</name>
</gene>
<keyword evidence="5" id="KW-0547">Nucleotide-binding</keyword>
<keyword evidence="6" id="KW-0378">Hydrolase</keyword>
<dbReference type="FunFam" id="2.40.30.10:FF:000020">
    <property type="entry name" value="Translation elongation factor EF-1"/>
    <property type="match status" value="1"/>
</dbReference>
<reference evidence="12" key="1">
    <citation type="submission" date="2017-10" db="EMBL/GenBank/DDBJ databases">
        <title>Transcriptome Assembly of Sugarcane Aphid Adults.</title>
        <authorList>
            <person name="Scully E.D."/>
            <person name="Palmer N.A."/>
            <person name="Geib S.M."/>
            <person name="Sarath G."/>
            <person name="Sattler S.E."/>
        </authorList>
    </citation>
    <scope>NUCLEOTIDE SEQUENCE</scope>
    <source>
        <tissue evidence="12">Whole body</tissue>
    </source>
</reference>
<dbReference type="SUPFAM" id="SSF50447">
    <property type="entry name" value="Translation proteins"/>
    <property type="match status" value="1"/>
</dbReference>
<dbReference type="InterPro" id="IPR037189">
    <property type="entry name" value="HBS1-like_N_sf"/>
</dbReference>
<organism evidence="12">
    <name type="scientific">Melanaphis sacchari</name>
    <dbReference type="NCBI Taxonomy" id="742174"/>
    <lineage>
        <taxon>Eukaryota</taxon>
        <taxon>Metazoa</taxon>
        <taxon>Ecdysozoa</taxon>
        <taxon>Arthropoda</taxon>
        <taxon>Hexapoda</taxon>
        <taxon>Insecta</taxon>
        <taxon>Pterygota</taxon>
        <taxon>Neoptera</taxon>
        <taxon>Paraneoptera</taxon>
        <taxon>Hemiptera</taxon>
        <taxon>Sternorrhyncha</taxon>
        <taxon>Aphidomorpha</taxon>
        <taxon>Aphidoidea</taxon>
        <taxon>Aphididae</taxon>
        <taxon>Aphidini</taxon>
        <taxon>Melanaphis</taxon>
    </lineage>
</organism>
<dbReference type="CDD" id="cd04093">
    <property type="entry name" value="HBS1_C_III"/>
    <property type="match status" value="1"/>
</dbReference>
<dbReference type="Pfam" id="PF03144">
    <property type="entry name" value="GTP_EFTU_D2"/>
    <property type="match status" value="1"/>
</dbReference>
<dbReference type="InterPro" id="IPR004161">
    <property type="entry name" value="EFTu-like_2"/>
</dbReference>
<dbReference type="GO" id="GO:0005525">
    <property type="term" value="F:GTP binding"/>
    <property type="evidence" value="ECO:0007669"/>
    <property type="project" value="UniProtKB-KW"/>
</dbReference>
<feature type="domain" description="Tr-type G" evidence="11">
    <location>
        <begin position="212"/>
        <end position="442"/>
    </location>
</feature>
<keyword evidence="8" id="KW-0342">GTP-binding</keyword>
<evidence type="ECO:0000256" key="10">
    <source>
        <dbReference type="SAM" id="MobiDB-lite"/>
    </source>
</evidence>
<dbReference type="Pfam" id="PF22594">
    <property type="entry name" value="GTP-eEF1A_C"/>
    <property type="match status" value="1"/>
</dbReference>
<proteinExistence type="inferred from homology"/>
<dbReference type="InterPro" id="IPR009000">
    <property type="entry name" value="Transl_B-barrel_sf"/>
</dbReference>
<sequence length="640" mass="70497">MARHRNVRTTQYSDDEYYDDDDDYYSNSFEDDCISPSDAIYLINHKSKFESDQELTDAKVNSCLQRVTEILGFELAKDVVAGHLINNEFDIDKTVNQIINSKIGTTKIKDQQPAEGRLSRPPSVVIASSSKNKDNIIVGFGNTSISGSKNKNLIATPKQTPFSTPICSPAVTPRNRSPQNPRLGSPRVDRKLNSPKSNKAKDDQGLLTSTHKDQLYLIIIGHVDAGKSTLMGHLLYKLGHIQQRTIQKYEHESKKLGKQSFVFAWVLDETAEERNRGITMDVGHLKFETKTKDVTLLDAPGHKDFIPNMITGASQADATILVVDATKGEFETGFDSGGQTREHALLIRSLGITQLGVAVNKMDTVNWSEERFEEIKTKLGLFLKQAGYKESDVTFVPCSGLSGENLATKANESLLTNWYNGPCLMDVIDSFKPPERAISKPLRLCISDVFKSSGSGFSIVGRVETGQLRVGDKVLVQPQGEVAQIKSIEIDELPQPIGLAGDFISVSLTGYDAQTIYSGCVLSDISLPIPVTSVLEARVVVFNVDFPIVRGHQVVLHYQSASESAVVSRLLAELNKSTGEVIKKNPRMIKKNTHALIKINLSRPICVEVYSDIRQLGRVMLRSGGTTIAAGLVTKVNFNK</sequence>
<dbReference type="AlphaFoldDB" id="A0A2H8TK78"/>
<comment type="similarity">
    <text evidence="2">Belongs to the TRAFAC class translation factor GTPase superfamily. Classic translation factor GTPase family. EF-Tu/EF-1A subfamily.</text>
</comment>
<dbReference type="FunFam" id="2.40.30.10:FF:000070">
    <property type="entry name" value="Translation elongation factor EF-1 subunit"/>
    <property type="match status" value="1"/>
</dbReference>
<evidence type="ECO:0000256" key="4">
    <source>
        <dbReference type="ARBA" id="ARBA00022553"/>
    </source>
</evidence>
<evidence type="ECO:0000256" key="8">
    <source>
        <dbReference type="ARBA" id="ARBA00023134"/>
    </source>
</evidence>
<evidence type="ECO:0000256" key="3">
    <source>
        <dbReference type="ARBA" id="ARBA00022490"/>
    </source>
</evidence>
<dbReference type="FunFam" id="3.40.50.300:FF:000204">
    <property type="entry name" value="Translation elongation factor Tu"/>
    <property type="match status" value="1"/>
</dbReference>
<dbReference type="CDD" id="cd16267">
    <property type="entry name" value="HBS1-like_II"/>
    <property type="match status" value="1"/>
</dbReference>
<dbReference type="InterPro" id="IPR009001">
    <property type="entry name" value="Transl_elong_EF1A/Init_IF2_C"/>
</dbReference>
<feature type="region of interest" description="Disordered" evidence="10">
    <location>
        <begin position="149"/>
        <end position="206"/>
    </location>
</feature>
<accession>A0A2H8TK78</accession>
<feature type="compositionally biased region" description="Polar residues" evidence="10">
    <location>
        <begin position="149"/>
        <end position="166"/>
    </location>
</feature>
<keyword evidence="4" id="KW-0597">Phosphoprotein</keyword>
<dbReference type="PANTHER" id="PTHR23115">
    <property type="entry name" value="TRANSLATION FACTOR"/>
    <property type="match status" value="1"/>
</dbReference>
<evidence type="ECO:0000256" key="1">
    <source>
        <dbReference type="ARBA" id="ARBA00004496"/>
    </source>
</evidence>
<keyword evidence="7" id="KW-0648">Protein biosynthesis</keyword>
<dbReference type="InterPro" id="IPR000795">
    <property type="entry name" value="T_Tr_GTP-bd_dom"/>
</dbReference>
<dbReference type="PROSITE" id="PS51722">
    <property type="entry name" value="G_TR_2"/>
    <property type="match status" value="1"/>
</dbReference>
<evidence type="ECO:0000259" key="11">
    <source>
        <dbReference type="PROSITE" id="PS51722"/>
    </source>
</evidence>
<dbReference type="InterPro" id="IPR050100">
    <property type="entry name" value="TRAFAC_GTPase_members"/>
</dbReference>
<keyword evidence="3" id="KW-0963">Cytoplasm</keyword>
<dbReference type="Pfam" id="PF00009">
    <property type="entry name" value="GTP_EFTU"/>
    <property type="match status" value="1"/>
</dbReference>
<dbReference type="PRINTS" id="PR00315">
    <property type="entry name" value="ELONGATNFCT"/>
</dbReference>
<comment type="subcellular location">
    <subcellularLocation>
        <location evidence="1">Cytoplasm</location>
    </subcellularLocation>
</comment>
<dbReference type="SUPFAM" id="SSF109732">
    <property type="entry name" value="HBS1-like domain"/>
    <property type="match status" value="1"/>
</dbReference>
<dbReference type="GO" id="GO:0006412">
    <property type="term" value="P:translation"/>
    <property type="evidence" value="ECO:0007669"/>
    <property type="project" value="UniProtKB-KW"/>
</dbReference>
<dbReference type="GO" id="GO:0003924">
    <property type="term" value="F:GTPase activity"/>
    <property type="evidence" value="ECO:0007669"/>
    <property type="project" value="InterPro"/>
</dbReference>
<dbReference type="OrthoDB" id="342024at2759"/>
<protein>
    <submittedName>
        <fullName evidence="12">HBS1-like protein</fullName>
    </submittedName>
</protein>
<evidence type="ECO:0000256" key="9">
    <source>
        <dbReference type="ARBA" id="ARBA00049117"/>
    </source>
</evidence>
<comment type="catalytic activity">
    <reaction evidence="9">
        <text>GTP + H2O = GDP + phosphate + H(+)</text>
        <dbReference type="Rhea" id="RHEA:19669"/>
        <dbReference type="ChEBI" id="CHEBI:15377"/>
        <dbReference type="ChEBI" id="CHEBI:15378"/>
        <dbReference type="ChEBI" id="CHEBI:37565"/>
        <dbReference type="ChEBI" id="CHEBI:43474"/>
        <dbReference type="ChEBI" id="CHEBI:58189"/>
    </reaction>
    <physiologicalReaction direction="left-to-right" evidence="9">
        <dbReference type="Rhea" id="RHEA:19670"/>
    </physiologicalReaction>
</comment>
<dbReference type="Gene3D" id="3.40.50.300">
    <property type="entry name" value="P-loop containing nucleotide triphosphate hydrolases"/>
    <property type="match status" value="1"/>
</dbReference>
<dbReference type="CDD" id="cd01883">
    <property type="entry name" value="EF1_alpha"/>
    <property type="match status" value="1"/>
</dbReference>
<dbReference type="EMBL" id="GFXV01002257">
    <property type="protein sequence ID" value="MBW14062.1"/>
    <property type="molecule type" value="Transcribed_RNA"/>
</dbReference>
<dbReference type="InterPro" id="IPR054696">
    <property type="entry name" value="GTP-eEF1A_C"/>
</dbReference>
<dbReference type="GO" id="GO:0005737">
    <property type="term" value="C:cytoplasm"/>
    <property type="evidence" value="ECO:0007669"/>
    <property type="project" value="UniProtKB-SubCell"/>
</dbReference>
<evidence type="ECO:0000256" key="7">
    <source>
        <dbReference type="ARBA" id="ARBA00022917"/>
    </source>
</evidence>
<name>A0A2H8TK78_9HEMI</name>
<evidence type="ECO:0000256" key="5">
    <source>
        <dbReference type="ARBA" id="ARBA00022741"/>
    </source>
</evidence>
<evidence type="ECO:0000256" key="6">
    <source>
        <dbReference type="ARBA" id="ARBA00022801"/>
    </source>
</evidence>